<organism evidence="1">
    <name type="scientific">virus sp. ctx9V1</name>
    <dbReference type="NCBI Taxonomy" id="2828001"/>
    <lineage>
        <taxon>Viruses</taxon>
    </lineage>
</organism>
<name>A0A8S5RDW0_9VIRU</name>
<reference evidence="1" key="1">
    <citation type="journal article" date="2021" name="Proc. Natl. Acad. Sci. U.S.A.">
        <title>A Catalog of Tens of Thousands of Viruses from Human Metagenomes Reveals Hidden Associations with Chronic Diseases.</title>
        <authorList>
            <person name="Tisza M.J."/>
            <person name="Buck C.B."/>
        </authorList>
    </citation>
    <scope>NUCLEOTIDE SEQUENCE</scope>
    <source>
        <strain evidence="1">Ctx9V1</strain>
    </source>
</reference>
<proteinExistence type="predicted"/>
<sequence length="50" mass="6241">MELEFYQGQCLFCDPKYETEDRIVYQMALLQYIYQPPNYSNNYKDLYFHN</sequence>
<protein>
    <submittedName>
        <fullName evidence="1">Uncharacterized protein</fullName>
    </submittedName>
</protein>
<accession>A0A8S5RDW0</accession>
<evidence type="ECO:0000313" key="1">
    <source>
        <dbReference type="EMBL" id="DAE29261.1"/>
    </source>
</evidence>
<dbReference type="EMBL" id="BK059093">
    <property type="protein sequence ID" value="DAE29261.1"/>
    <property type="molecule type" value="Genomic_DNA"/>
</dbReference>